<feature type="region of interest" description="Disordered" evidence="1">
    <location>
        <begin position="1"/>
        <end position="23"/>
    </location>
</feature>
<evidence type="ECO:0000256" key="1">
    <source>
        <dbReference type="SAM" id="MobiDB-lite"/>
    </source>
</evidence>
<accession>A0A6J7PIY7</accession>
<evidence type="ECO:0000313" key="2">
    <source>
        <dbReference type="EMBL" id="CAB5002672.1"/>
    </source>
</evidence>
<proteinExistence type="predicted"/>
<dbReference type="EMBL" id="CAFBOM010000331">
    <property type="protein sequence ID" value="CAB5002672.1"/>
    <property type="molecule type" value="Genomic_DNA"/>
</dbReference>
<dbReference type="AlphaFoldDB" id="A0A6J7PIY7"/>
<organism evidence="2">
    <name type="scientific">freshwater metagenome</name>
    <dbReference type="NCBI Taxonomy" id="449393"/>
    <lineage>
        <taxon>unclassified sequences</taxon>
        <taxon>metagenomes</taxon>
        <taxon>ecological metagenomes</taxon>
    </lineage>
</organism>
<reference evidence="2" key="1">
    <citation type="submission" date="2020-05" db="EMBL/GenBank/DDBJ databases">
        <authorList>
            <person name="Chiriac C."/>
            <person name="Salcher M."/>
            <person name="Ghai R."/>
            <person name="Kavagutti S V."/>
        </authorList>
    </citation>
    <scope>NUCLEOTIDE SEQUENCE</scope>
</reference>
<name>A0A6J7PIY7_9ZZZZ</name>
<dbReference type="AntiFam" id="ANF00112">
    <property type="entry name" value="Shadow ORF (opposite phnC)"/>
</dbReference>
<protein>
    <submittedName>
        <fullName evidence="2">Unannotated protein</fullName>
    </submittedName>
</protein>
<sequence>MRKVVVLPQPEAPRRAKKEPAGIVSVRSSTAATSPNFFVRFTRWRSSTRSVPLMSPTTVPPDAIGCGPHGQLPIAFWKARW</sequence>
<gene>
    <name evidence="2" type="ORF">UFOPK3957_01672</name>
</gene>